<dbReference type="InterPro" id="IPR012337">
    <property type="entry name" value="RNaseH-like_sf"/>
</dbReference>
<evidence type="ECO:0000313" key="2">
    <source>
        <dbReference type="EMBL" id="KAK9410297.1"/>
    </source>
</evidence>
<dbReference type="EMBL" id="JAOTOJ010000001">
    <property type="protein sequence ID" value="KAK9410297.1"/>
    <property type="molecule type" value="Genomic_DNA"/>
</dbReference>
<reference evidence="2 3" key="1">
    <citation type="journal article" date="2024" name="Proc. Natl. Acad. Sci. U.S.A.">
        <title>The genetic regulatory architecture and epigenomic basis for age-related changes in rattlesnake venom.</title>
        <authorList>
            <person name="Hogan M.P."/>
            <person name="Holding M.L."/>
            <person name="Nystrom G.S."/>
            <person name="Colston T.J."/>
            <person name="Bartlett D.A."/>
            <person name="Mason A.J."/>
            <person name="Ellsworth S.A."/>
            <person name="Rautsaw R.M."/>
            <person name="Lawrence K.C."/>
            <person name="Strickland J.L."/>
            <person name="He B."/>
            <person name="Fraser P."/>
            <person name="Margres M.J."/>
            <person name="Gilbert D.M."/>
            <person name="Gibbs H.L."/>
            <person name="Parkinson C.L."/>
            <person name="Rokyta D.R."/>
        </authorList>
    </citation>
    <scope>NUCLEOTIDE SEQUENCE [LARGE SCALE GENOMIC DNA]</scope>
    <source>
        <strain evidence="2">DRR0105</strain>
    </source>
</reference>
<dbReference type="Proteomes" id="UP001474421">
    <property type="component" value="Unassembled WGS sequence"/>
</dbReference>
<evidence type="ECO:0000256" key="1">
    <source>
        <dbReference type="SAM" id="MobiDB-lite"/>
    </source>
</evidence>
<evidence type="ECO:0000313" key="3">
    <source>
        <dbReference type="Proteomes" id="UP001474421"/>
    </source>
</evidence>
<accession>A0AAW1C8H9</accession>
<dbReference type="SUPFAM" id="SSF53098">
    <property type="entry name" value="Ribonuclease H-like"/>
    <property type="match status" value="1"/>
</dbReference>
<dbReference type="Gene3D" id="3.30.420.10">
    <property type="entry name" value="Ribonuclease H-like superfamily/Ribonuclease H"/>
    <property type="match status" value="1"/>
</dbReference>
<sequence length="76" mass="8290">MIRHATSAPFHPSTNGMAERMVRITKDALKKLTYGDWHHRTEEEFAGEALPSGGRGRGVVERSSASNENAKAPPMG</sequence>
<protein>
    <recommendedName>
        <fullName evidence="4">Integrase catalytic domain-containing protein</fullName>
    </recommendedName>
</protein>
<gene>
    <name evidence="2" type="ORF">NXF25_001472</name>
</gene>
<dbReference type="AlphaFoldDB" id="A0AAW1C8H9"/>
<name>A0AAW1C8H9_CROAD</name>
<proteinExistence type="predicted"/>
<comment type="caution">
    <text evidence="2">The sequence shown here is derived from an EMBL/GenBank/DDBJ whole genome shotgun (WGS) entry which is preliminary data.</text>
</comment>
<organism evidence="2 3">
    <name type="scientific">Crotalus adamanteus</name>
    <name type="common">Eastern diamondback rattlesnake</name>
    <dbReference type="NCBI Taxonomy" id="8729"/>
    <lineage>
        <taxon>Eukaryota</taxon>
        <taxon>Metazoa</taxon>
        <taxon>Chordata</taxon>
        <taxon>Craniata</taxon>
        <taxon>Vertebrata</taxon>
        <taxon>Euteleostomi</taxon>
        <taxon>Lepidosauria</taxon>
        <taxon>Squamata</taxon>
        <taxon>Bifurcata</taxon>
        <taxon>Unidentata</taxon>
        <taxon>Episquamata</taxon>
        <taxon>Toxicofera</taxon>
        <taxon>Serpentes</taxon>
        <taxon>Colubroidea</taxon>
        <taxon>Viperidae</taxon>
        <taxon>Crotalinae</taxon>
        <taxon>Crotalus</taxon>
    </lineage>
</organism>
<dbReference type="GO" id="GO:0003676">
    <property type="term" value="F:nucleic acid binding"/>
    <property type="evidence" value="ECO:0007669"/>
    <property type="project" value="InterPro"/>
</dbReference>
<evidence type="ECO:0008006" key="4">
    <source>
        <dbReference type="Google" id="ProtNLM"/>
    </source>
</evidence>
<dbReference type="InterPro" id="IPR036397">
    <property type="entry name" value="RNaseH_sf"/>
</dbReference>
<feature type="region of interest" description="Disordered" evidence="1">
    <location>
        <begin position="45"/>
        <end position="76"/>
    </location>
</feature>
<keyword evidence="3" id="KW-1185">Reference proteome</keyword>